<protein>
    <recommendedName>
        <fullName evidence="4">Cytochrome B</fullName>
    </recommendedName>
</protein>
<keyword evidence="1" id="KW-0472">Membrane</keyword>
<feature type="transmembrane region" description="Helical" evidence="1">
    <location>
        <begin position="44"/>
        <end position="66"/>
    </location>
</feature>
<organism evidence="2 3">
    <name type="scientific">Croceimicrobium hydrocarbonivorans</name>
    <dbReference type="NCBI Taxonomy" id="2761580"/>
    <lineage>
        <taxon>Bacteria</taxon>
        <taxon>Pseudomonadati</taxon>
        <taxon>Bacteroidota</taxon>
        <taxon>Flavobacteriia</taxon>
        <taxon>Flavobacteriales</taxon>
        <taxon>Owenweeksiaceae</taxon>
        <taxon>Croceimicrobium</taxon>
    </lineage>
</organism>
<feature type="transmembrane region" description="Helical" evidence="1">
    <location>
        <begin position="86"/>
        <end position="107"/>
    </location>
</feature>
<evidence type="ECO:0000256" key="1">
    <source>
        <dbReference type="SAM" id="Phobius"/>
    </source>
</evidence>
<keyword evidence="3" id="KW-1185">Reference proteome</keyword>
<gene>
    <name evidence="2" type="ORF">H4K34_06275</name>
</gene>
<dbReference type="EMBL" id="CP060139">
    <property type="protein sequence ID" value="QNR25443.1"/>
    <property type="molecule type" value="Genomic_DNA"/>
</dbReference>
<sequence length="144" mass="16125">MITGLQHLHSGLPYLLLPLLLISCIVFWMRSGNGASFGKSDKRLALITLILSHLQLVFGLLLYFTGPKGFNYTSVSGFMKDSVMRLYAVEHIAVMLISITLITIGYSRAKRSSDNTKKFRGLAIFYSLGLLLILSRIPWDAWLS</sequence>
<reference evidence="2 3" key="1">
    <citation type="submission" date="2020-08" db="EMBL/GenBank/DDBJ databases">
        <title>Croceimicrobium hydrocarbonivorans gen. nov., sp. nov., a novel marine bacterium isolated from a bacterial consortium that degrades polyethylene terephthalate.</title>
        <authorList>
            <person name="Liu R."/>
        </authorList>
    </citation>
    <scope>NUCLEOTIDE SEQUENCE [LARGE SCALE GENOMIC DNA]</scope>
    <source>
        <strain evidence="2 3">A20-9</strain>
    </source>
</reference>
<proteinExistence type="predicted"/>
<evidence type="ECO:0008006" key="4">
    <source>
        <dbReference type="Google" id="ProtNLM"/>
    </source>
</evidence>
<evidence type="ECO:0000313" key="3">
    <source>
        <dbReference type="Proteomes" id="UP000516305"/>
    </source>
</evidence>
<evidence type="ECO:0000313" key="2">
    <source>
        <dbReference type="EMBL" id="QNR25443.1"/>
    </source>
</evidence>
<dbReference type="Proteomes" id="UP000516305">
    <property type="component" value="Chromosome"/>
</dbReference>
<dbReference type="KEGG" id="chyd:H4K34_06275"/>
<dbReference type="AlphaFoldDB" id="A0A7H0VI95"/>
<accession>A0A7H0VI95</accession>
<keyword evidence="1" id="KW-0812">Transmembrane</keyword>
<dbReference type="RefSeq" id="WP_210759971.1">
    <property type="nucleotide sequence ID" value="NZ_CP060139.1"/>
</dbReference>
<feature type="transmembrane region" description="Helical" evidence="1">
    <location>
        <begin position="12"/>
        <end position="32"/>
    </location>
</feature>
<name>A0A7H0VI95_9FLAO</name>
<keyword evidence="1" id="KW-1133">Transmembrane helix</keyword>
<feature type="transmembrane region" description="Helical" evidence="1">
    <location>
        <begin position="119"/>
        <end position="139"/>
    </location>
</feature>